<evidence type="ECO:0000256" key="3">
    <source>
        <dbReference type="ARBA" id="ARBA00022845"/>
    </source>
</evidence>
<dbReference type="EMBL" id="JBEPLV010000005">
    <property type="protein sequence ID" value="MET3548120.1"/>
    <property type="molecule type" value="Genomic_DNA"/>
</dbReference>
<evidence type="ECO:0000256" key="4">
    <source>
        <dbReference type="HAMAP-Rule" id="MF_01185"/>
    </source>
</evidence>
<dbReference type="SUPFAM" id="SSF141457">
    <property type="entry name" value="BH3618-like"/>
    <property type="match status" value="1"/>
</dbReference>
<comment type="function">
    <text evidence="4">Acts as an anti-CsrA protein, binds CsrA and prevents it from repressing translation of its target genes, one of which is flagellin. Binds to flagellin and participates in the assembly of the flagellum.</text>
</comment>
<keyword evidence="4" id="KW-0143">Chaperone</keyword>
<keyword evidence="3 4" id="KW-0810">Translation regulation</keyword>
<dbReference type="Gene3D" id="2.30.290.10">
    <property type="entry name" value="BH3618-like"/>
    <property type="match status" value="1"/>
</dbReference>
<comment type="similarity">
    <text evidence="4">Belongs to the FliW family.</text>
</comment>
<dbReference type="RefSeq" id="WP_354500308.1">
    <property type="nucleotide sequence ID" value="NZ_JBEPLV010000005.1"/>
</dbReference>
<comment type="subcellular location">
    <subcellularLocation>
        <location evidence="4">Cytoplasm</location>
    </subcellularLocation>
</comment>
<evidence type="ECO:0000313" key="6">
    <source>
        <dbReference type="Proteomes" id="UP001549098"/>
    </source>
</evidence>
<keyword evidence="1 4" id="KW-0963">Cytoplasm</keyword>
<dbReference type="PANTHER" id="PTHR39190">
    <property type="entry name" value="FLAGELLAR ASSEMBLY FACTOR FLIW"/>
    <property type="match status" value="1"/>
</dbReference>
<dbReference type="Proteomes" id="UP001549098">
    <property type="component" value="Unassembled WGS sequence"/>
</dbReference>
<organism evidence="5 6">
    <name type="scientific">Paenibacillus favisporus</name>
    <dbReference type="NCBI Taxonomy" id="221028"/>
    <lineage>
        <taxon>Bacteria</taxon>
        <taxon>Bacillati</taxon>
        <taxon>Bacillota</taxon>
        <taxon>Bacilli</taxon>
        <taxon>Bacillales</taxon>
        <taxon>Paenibacillaceae</taxon>
        <taxon>Paenibacillus</taxon>
    </lineage>
</organism>
<dbReference type="Pfam" id="PF02623">
    <property type="entry name" value="FliW"/>
    <property type="match status" value="1"/>
</dbReference>
<comment type="caution">
    <text evidence="5">The sequence shown here is derived from an EMBL/GenBank/DDBJ whole genome shotgun (WGS) entry which is preliminary data.</text>
</comment>
<dbReference type="NCBIfam" id="NF009793">
    <property type="entry name" value="PRK13285.1-1"/>
    <property type="match status" value="1"/>
</dbReference>
<evidence type="ECO:0000256" key="1">
    <source>
        <dbReference type="ARBA" id="ARBA00022490"/>
    </source>
</evidence>
<dbReference type="InterPro" id="IPR003775">
    <property type="entry name" value="Flagellar_assembly_factor_FliW"/>
</dbReference>
<dbReference type="InterPro" id="IPR024046">
    <property type="entry name" value="Flagellar_assmbl_FliW_dom_sf"/>
</dbReference>
<protein>
    <recommendedName>
        <fullName evidence="4">Flagellar assembly factor FliW</fullName>
    </recommendedName>
</protein>
<keyword evidence="5" id="KW-0966">Cell projection</keyword>
<evidence type="ECO:0000256" key="2">
    <source>
        <dbReference type="ARBA" id="ARBA00022795"/>
    </source>
</evidence>
<dbReference type="HAMAP" id="MF_01185">
    <property type="entry name" value="FliW"/>
    <property type="match status" value="1"/>
</dbReference>
<keyword evidence="6" id="KW-1185">Reference proteome</keyword>
<comment type="subunit">
    <text evidence="4">Interacts with translational regulator CsrA and flagellin(s).</text>
</comment>
<name>A0ABV2F8R8_9BACL</name>
<sequence>MNIQKDTYDIQAVPEEVFEFKNGIPGFEGYTKFVILPQDEHFSILQSLDDSNVAFIITDPFIFFKDYEFELSESDQAQLNISDSAQIMVRAIVTWGNDLTKVTANLAAPLVFNLKNKSGKQIVLYPTSYQSKHPLLGPQTPEESGND</sequence>
<dbReference type="PANTHER" id="PTHR39190:SF1">
    <property type="entry name" value="FLAGELLAR ASSEMBLY FACTOR FLIW"/>
    <property type="match status" value="1"/>
</dbReference>
<proteinExistence type="inferred from homology"/>
<keyword evidence="5" id="KW-0969">Cilium</keyword>
<keyword evidence="5" id="KW-0282">Flagellum</keyword>
<evidence type="ECO:0000313" key="5">
    <source>
        <dbReference type="EMBL" id="MET3548120.1"/>
    </source>
</evidence>
<reference evidence="5 6" key="1">
    <citation type="submission" date="2024-06" db="EMBL/GenBank/DDBJ databases">
        <title>Genomic Encyclopedia of Type Strains, Phase IV (KMG-IV): sequencing the most valuable type-strain genomes for metagenomic binning, comparative biology and taxonomic classification.</title>
        <authorList>
            <person name="Goeker M."/>
        </authorList>
    </citation>
    <scope>NUCLEOTIDE SEQUENCE [LARGE SCALE GENOMIC DNA]</scope>
    <source>
        <strain evidence="5 6">DSM 17253</strain>
    </source>
</reference>
<accession>A0ABV2F8R8</accession>
<gene>
    <name evidence="4" type="primary">fliW</name>
    <name evidence="5" type="ORF">ABID47_004748</name>
</gene>
<keyword evidence="2 4" id="KW-1005">Bacterial flagellum biogenesis</keyword>